<dbReference type="InParanoid" id="A0A3Q7HR58"/>
<dbReference type="InterPro" id="IPR000845">
    <property type="entry name" value="Nucleoside_phosphorylase_d"/>
</dbReference>
<dbReference type="EnsemblPlants" id="Solyc08g066900.1.1">
    <property type="protein sequence ID" value="Solyc08g066900.1.1.1"/>
    <property type="gene ID" value="Solyc08g066900.1"/>
</dbReference>
<dbReference type="AlphaFoldDB" id="A0A3Q7HR58"/>
<reference evidence="2" key="2">
    <citation type="submission" date="2019-01" db="UniProtKB">
        <authorList>
            <consortium name="EnsemblPlants"/>
        </authorList>
    </citation>
    <scope>IDENTIFICATION</scope>
    <source>
        <strain evidence="2">cv. Heinz 1706</strain>
    </source>
</reference>
<dbReference type="Gene3D" id="3.40.50.1580">
    <property type="entry name" value="Nucleoside phosphorylase domain"/>
    <property type="match status" value="1"/>
</dbReference>
<dbReference type="GO" id="GO:0003824">
    <property type="term" value="F:catalytic activity"/>
    <property type="evidence" value="ECO:0007669"/>
    <property type="project" value="InterPro"/>
</dbReference>
<dbReference type="InterPro" id="IPR035994">
    <property type="entry name" value="Nucleoside_phosphorylase_sf"/>
</dbReference>
<protein>
    <recommendedName>
        <fullName evidence="1">Nucleoside phosphorylase domain-containing protein</fullName>
    </recommendedName>
</protein>
<evidence type="ECO:0000313" key="2">
    <source>
        <dbReference type="EnsemblPlants" id="Solyc08g066900.1.1.1"/>
    </source>
</evidence>
<dbReference type="SUPFAM" id="SSF53167">
    <property type="entry name" value="Purine and uridine phosphorylases"/>
    <property type="match status" value="1"/>
</dbReference>
<dbReference type="Gramene" id="Solyc08g066900.1.1">
    <property type="protein sequence ID" value="Solyc08g066900.1.1.1"/>
    <property type="gene ID" value="Solyc08g066900.1"/>
</dbReference>
<dbReference type="Pfam" id="PF01048">
    <property type="entry name" value="PNP_UDP_1"/>
    <property type="match status" value="1"/>
</dbReference>
<dbReference type="PaxDb" id="4081-Solyc08g066900.1.1"/>
<proteinExistence type="predicted"/>
<name>A0A3Q7HR58_SOLLC</name>
<evidence type="ECO:0000313" key="3">
    <source>
        <dbReference type="Proteomes" id="UP000004994"/>
    </source>
</evidence>
<dbReference type="Proteomes" id="UP000004994">
    <property type="component" value="Chromosome 8"/>
</dbReference>
<dbReference type="PANTHER" id="PTHR21234:SF19">
    <property type="entry name" value="BARK STORAGE PROTEIN B-LIKE"/>
    <property type="match status" value="1"/>
</dbReference>
<keyword evidence="3" id="KW-1185">Reference proteome</keyword>
<dbReference type="OMA" id="VFRICIK"/>
<evidence type="ECO:0000259" key="1">
    <source>
        <dbReference type="Pfam" id="PF01048"/>
    </source>
</evidence>
<dbReference type="STRING" id="4081.A0A3Q7HR58"/>
<organism evidence="2">
    <name type="scientific">Solanum lycopersicum</name>
    <name type="common">Tomato</name>
    <name type="synonym">Lycopersicon esculentum</name>
    <dbReference type="NCBI Taxonomy" id="4081"/>
    <lineage>
        <taxon>Eukaryota</taxon>
        <taxon>Viridiplantae</taxon>
        <taxon>Streptophyta</taxon>
        <taxon>Embryophyta</taxon>
        <taxon>Tracheophyta</taxon>
        <taxon>Spermatophyta</taxon>
        <taxon>Magnoliopsida</taxon>
        <taxon>eudicotyledons</taxon>
        <taxon>Gunneridae</taxon>
        <taxon>Pentapetalae</taxon>
        <taxon>asterids</taxon>
        <taxon>lamiids</taxon>
        <taxon>Solanales</taxon>
        <taxon>Solanaceae</taxon>
        <taxon>Solanoideae</taxon>
        <taxon>Solaneae</taxon>
        <taxon>Solanum</taxon>
        <taxon>Solanum subgen. Lycopersicon</taxon>
    </lineage>
</organism>
<accession>A0A3Q7HR58</accession>
<feature type="domain" description="Nucleoside phosphorylase" evidence="1">
    <location>
        <begin position="1"/>
        <end position="56"/>
    </location>
</feature>
<dbReference type="GO" id="GO:0009116">
    <property type="term" value="P:nucleoside metabolic process"/>
    <property type="evidence" value="ECO:0007669"/>
    <property type="project" value="InterPro"/>
</dbReference>
<sequence length="96" mass="10405">MESAAVALICYQQKVPYIVIRALSDMAGGGTSESNEASTFITLAATNSVEVTVQFINQLATKKLHQDASCLLLVPSVFRICIKISKNRQEISSDQV</sequence>
<reference evidence="2" key="1">
    <citation type="journal article" date="2012" name="Nature">
        <title>The tomato genome sequence provides insights into fleshy fruit evolution.</title>
        <authorList>
            <consortium name="Tomato Genome Consortium"/>
        </authorList>
    </citation>
    <scope>NUCLEOTIDE SEQUENCE [LARGE SCALE GENOMIC DNA]</scope>
    <source>
        <strain evidence="2">cv. Heinz 1706</strain>
    </source>
</reference>
<dbReference type="PANTHER" id="PTHR21234">
    <property type="entry name" value="PURINE NUCLEOSIDE PHOSPHORYLASE"/>
    <property type="match status" value="1"/>
</dbReference>